<keyword evidence="3" id="KW-0732">Signal</keyword>
<name>A0AAV1SVA7_9ROSI</name>
<feature type="transmembrane region" description="Helical" evidence="2">
    <location>
        <begin position="121"/>
        <end position="142"/>
    </location>
</feature>
<comment type="caution">
    <text evidence="4">The sequence shown here is derived from an EMBL/GenBank/DDBJ whole genome shotgun (WGS) entry which is preliminary data.</text>
</comment>
<feature type="transmembrane region" description="Helical" evidence="2">
    <location>
        <begin position="89"/>
        <end position="114"/>
    </location>
</feature>
<evidence type="ECO:0000256" key="2">
    <source>
        <dbReference type="SAM" id="Phobius"/>
    </source>
</evidence>
<keyword evidence="2" id="KW-0812">Transmembrane</keyword>
<organism evidence="4 5">
    <name type="scientific">Dovyalis caffra</name>
    <dbReference type="NCBI Taxonomy" id="77055"/>
    <lineage>
        <taxon>Eukaryota</taxon>
        <taxon>Viridiplantae</taxon>
        <taxon>Streptophyta</taxon>
        <taxon>Embryophyta</taxon>
        <taxon>Tracheophyta</taxon>
        <taxon>Spermatophyta</taxon>
        <taxon>Magnoliopsida</taxon>
        <taxon>eudicotyledons</taxon>
        <taxon>Gunneridae</taxon>
        <taxon>Pentapetalae</taxon>
        <taxon>rosids</taxon>
        <taxon>fabids</taxon>
        <taxon>Malpighiales</taxon>
        <taxon>Salicaceae</taxon>
        <taxon>Flacourtieae</taxon>
        <taxon>Dovyalis</taxon>
    </lineage>
</organism>
<feature type="transmembrane region" description="Helical" evidence="2">
    <location>
        <begin position="33"/>
        <end position="57"/>
    </location>
</feature>
<gene>
    <name evidence="4" type="ORF">DCAF_LOCUS27432</name>
</gene>
<evidence type="ECO:0000313" key="5">
    <source>
        <dbReference type="Proteomes" id="UP001314170"/>
    </source>
</evidence>
<dbReference type="Proteomes" id="UP001314170">
    <property type="component" value="Unassembled WGS sequence"/>
</dbReference>
<reference evidence="4 5" key="1">
    <citation type="submission" date="2024-01" db="EMBL/GenBank/DDBJ databases">
        <authorList>
            <person name="Waweru B."/>
        </authorList>
    </citation>
    <scope>NUCLEOTIDE SEQUENCE [LARGE SCALE GENOMIC DNA]</scope>
</reference>
<feature type="chain" id="PRO_5043606580" evidence="3">
    <location>
        <begin position="22"/>
        <end position="204"/>
    </location>
</feature>
<accession>A0AAV1SVA7</accession>
<keyword evidence="5" id="KW-1185">Reference proteome</keyword>
<keyword evidence="2" id="KW-1133">Transmembrane helix</keyword>
<dbReference type="EMBL" id="CAWUPB010001197">
    <property type="protein sequence ID" value="CAK7357148.1"/>
    <property type="molecule type" value="Genomic_DNA"/>
</dbReference>
<sequence length="204" mass="22368">MHAAICFLIFVLLALLQIKYQNKGMSPFEAHGTIILLFIVSSFVYSMALLAFIALLLRAHQQQLETLCFFTVLKHISLVSGALTCDLLLLILCPAFGYFVSIFCGVVILVRALLGSYQQILVRLLDVAATAAIARDLILHFFHGSSRQEAHNQAYSMACVCFSLIFLSTSTNYMVSPSMTNVSTNHNSTNQGGGDHTTTQIVSV</sequence>
<protein>
    <submittedName>
        <fullName evidence="4">Uncharacterized protein</fullName>
    </submittedName>
</protein>
<evidence type="ECO:0000256" key="1">
    <source>
        <dbReference type="SAM" id="MobiDB-lite"/>
    </source>
</evidence>
<dbReference type="AlphaFoldDB" id="A0AAV1SVA7"/>
<feature type="region of interest" description="Disordered" evidence="1">
    <location>
        <begin position="185"/>
        <end position="204"/>
    </location>
</feature>
<feature type="signal peptide" evidence="3">
    <location>
        <begin position="1"/>
        <end position="21"/>
    </location>
</feature>
<dbReference type="PANTHER" id="PTHR34115">
    <property type="entry name" value="PROTEIN, PUTATIVE-RELATED"/>
    <property type="match status" value="1"/>
</dbReference>
<evidence type="ECO:0000256" key="3">
    <source>
        <dbReference type="SAM" id="SignalP"/>
    </source>
</evidence>
<feature type="transmembrane region" description="Helical" evidence="2">
    <location>
        <begin position="154"/>
        <end position="175"/>
    </location>
</feature>
<proteinExistence type="predicted"/>
<keyword evidence="2" id="KW-0472">Membrane</keyword>
<evidence type="ECO:0000313" key="4">
    <source>
        <dbReference type="EMBL" id="CAK7357148.1"/>
    </source>
</evidence>
<feature type="transmembrane region" description="Helical" evidence="2">
    <location>
        <begin position="64"/>
        <end position="83"/>
    </location>
</feature>
<dbReference type="PANTHER" id="PTHR34115:SF17">
    <property type="entry name" value="PROTEIN, PUTATIVE-RELATED"/>
    <property type="match status" value="1"/>
</dbReference>
<dbReference type="InterPro" id="IPR053258">
    <property type="entry name" value="Ca-permeable_cation_channel"/>
</dbReference>